<dbReference type="AlphaFoldDB" id="A0A6G7YBT6"/>
<evidence type="ECO:0000313" key="4">
    <source>
        <dbReference type="Proteomes" id="UP000502035"/>
    </source>
</evidence>
<proteinExistence type="predicted"/>
<accession>A0A6G7YBT6</accession>
<feature type="region of interest" description="Disordered" evidence="1">
    <location>
        <begin position="339"/>
        <end position="371"/>
    </location>
</feature>
<evidence type="ECO:0000313" key="3">
    <source>
        <dbReference type="EMBL" id="QIK74282.1"/>
    </source>
</evidence>
<dbReference type="KEGG" id="npi:G7071_01350"/>
<keyword evidence="2" id="KW-0472">Membrane</keyword>
<keyword evidence="4" id="KW-1185">Reference proteome</keyword>
<protein>
    <submittedName>
        <fullName evidence="3">Uncharacterized protein</fullName>
    </submittedName>
</protein>
<keyword evidence="2" id="KW-1133">Transmembrane helix</keyword>
<name>A0A6G7YBT6_9ACTN</name>
<dbReference type="EMBL" id="CP049866">
    <property type="protein sequence ID" value="QIK74282.1"/>
    <property type="molecule type" value="Genomic_DNA"/>
</dbReference>
<sequence>MSVRSIFHVLLVGAGLILTISATSLAPVVAASGAPAVECVPNPARSLVVATVPRVQGFAFQVDERRYRTGRSGTVRIEPVTCPEGVEALAPITEKIDQGNGTTATFDAWYGSELIERERGDGTLYAAFSQDVQVDLKLVDLADRPVARDAVGTIVIKGSTGALEELKPGDSTLTLHASRVVRFSNGLVSKDILWSVQSADVEGNTAVNRGQVRFEPRKTRSVTVPLMLFTLRVAVRDVILRRSVGDRVVVVSPDGSKRGVRLDSEASGEVAALARGHYLLRASGGSIAMGFEQPVAVSRPQEAELTVISRADLIIAGGAVFSVAIGLLVVGWRLRGRAGRPKQPVAPLPEEHPEGPAVRDETGRSPEKATT</sequence>
<evidence type="ECO:0000256" key="1">
    <source>
        <dbReference type="SAM" id="MobiDB-lite"/>
    </source>
</evidence>
<organism evidence="3 4">
    <name type="scientific">Nocardioides piscis</name>
    <dbReference type="NCBI Taxonomy" id="2714938"/>
    <lineage>
        <taxon>Bacteria</taxon>
        <taxon>Bacillati</taxon>
        <taxon>Actinomycetota</taxon>
        <taxon>Actinomycetes</taxon>
        <taxon>Propionibacteriales</taxon>
        <taxon>Nocardioidaceae</taxon>
        <taxon>Nocardioides</taxon>
    </lineage>
</organism>
<reference evidence="3 4" key="1">
    <citation type="submission" date="2020-03" db="EMBL/GenBank/DDBJ databases">
        <title>Nocardioides sp. nov., isolated from fish.</title>
        <authorList>
            <person name="Hyun D.-W."/>
            <person name="Bae J.-W."/>
        </authorList>
    </citation>
    <scope>NUCLEOTIDE SEQUENCE [LARGE SCALE GENOMIC DNA]</scope>
    <source>
        <strain evidence="3 4">HDW12A</strain>
    </source>
</reference>
<gene>
    <name evidence="3" type="ORF">G7071_01350</name>
</gene>
<dbReference type="RefSeq" id="WP_166313968.1">
    <property type="nucleotide sequence ID" value="NZ_CP049866.1"/>
</dbReference>
<keyword evidence="2" id="KW-0812">Transmembrane</keyword>
<dbReference type="Proteomes" id="UP000502035">
    <property type="component" value="Chromosome"/>
</dbReference>
<feature type="compositionally biased region" description="Basic and acidic residues" evidence="1">
    <location>
        <begin position="349"/>
        <end position="371"/>
    </location>
</feature>
<feature type="transmembrane region" description="Helical" evidence="2">
    <location>
        <begin position="313"/>
        <end position="332"/>
    </location>
</feature>
<evidence type="ECO:0000256" key="2">
    <source>
        <dbReference type="SAM" id="Phobius"/>
    </source>
</evidence>